<sequence>MGGGVVIKLEGIGAVNEALKALEREFGAKTVQGKVLVPSVREAMQPVLSAAISNAPRDTGGLALSLQVEARRPTNKDRRSKYITQTDTVIAAVTTASGKKLARMSEGKGLLRARKRLAKMGFDNPESFTGVKSDARVVAQEFGTARNGAKPYLRPALEANAQSTVNRLGQILARRIAEFRSKQGK</sequence>
<gene>
    <name evidence="2" type="ORF">UFOVP1348_8</name>
    <name evidence="1" type="ORF">UFOVP924_37</name>
</gene>
<name>A0A6J5PLK1_9CAUD</name>
<organism evidence="1">
    <name type="scientific">uncultured Caudovirales phage</name>
    <dbReference type="NCBI Taxonomy" id="2100421"/>
    <lineage>
        <taxon>Viruses</taxon>
        <taxon>Duplodnaviria</taxon>
        <taxon>Heunggongvirae</taxon>
        <taxon>Uroviricota</taxon>
        <taxon>Caudoviricetes</taxon>
        <taxon>Peduoviridae</taxon>
        <taxon>Maltschvirus</taxon>
        <taxon>Maltschvirus maltsch</taxon>
    </lineage>
</organism>
<dbReference type="EMBL" id="LR797303">
    <property type="protein sequence ID" value="CAB4199755.1"/>
    <property type="molecule type" value="Genomic_DNA"/>
</dbReference>
<reference evidence="1" key="1">
    <citation type="submission" date="2020-05" db="EMBL/GenBank/DDBJ databases">
        <authorList>
            <person name="Chiriac C."/>
            <person name="Salcher M."/>
            <person name="Ghai R."/>
            <person name="Kavagutti S V."/>
        </authorList>
    </citation>
    <scope>NUCLEOTIDE SEQUENCE</scope>
</reference>
<dbReference type="EMBL" id="LR796874">
    <property type="protein sequence ID" value="CAB4172002.1"/>
    <property type="molecule type" value="Genomic_DNA"/>
</dbReference>
<evidence type="ECO:0008006" key="3">
    <source>
        <dbReference type="Google" id="ProtNLM"/>
    </source>
</evidence>
<protein>
    <recommendedName>
        <fullName evidence="3">Phge_HK97_gp10, phage protein, HK97 gp10 family</fullName>
    </recommendedName>
</protein>
<evidence type="ECO:0000313" key="2">
    <source>
        <dbReference type="EMBL" id="CAB4199755.1"/>
    </source>
</evidence>
<proteinExistence type="predicted"/>
<accession>A0A6J5PLK1</accession>
<evidence type="ECO:0000313" key="1">
    <source>
        <dbReference type="EMBL" id="CAB4172002.1"/>
    </source>
</evidence>